<dbReference type="Pfam" id="PF14701">
    <property type="entry name" value="hDGE_amylase"/>
    <property type="match status" value="1"/>
</dbReference>
<dbReference type="FunCoup" id="A5E4R5">
    <property type="interactions" value="403"/>
</dbReference>
<organism evidence="21 22">
    <name type="scientific">Lodderomyces elongisporus (strain ATCC 11503 / CBS 2605 / JCM 1781 / NBRC 1676 / NRRL YB-4239)</name>
    <name type="common">Yeast</name>
    <name type="synonym">Saccharomyces elongisporus</name>
    <dbReference type="NCBI Taxonomy" id="379508"/>
    <lineage>
        <taxon>Eukaryota</taxon>
        <taxon>Fungi</taxon>
        <taxon>Dikarya</taxon>
        <taxon>Ascomycota</taxon>
        <taxon>Saccharomycotina</taxon>
        <taxon>Pichiomycetes</taxon>
        <taxon>Debaryomycetaceae</taxon>
        <taxon>Candida/Lodderomyces clade</taxon>
        <taxon>Lodderomyces</taxon>
    </lineage>
</organism>
<dbReference type="KEGG" id="lel:PVL30_004324"/>
<evidence type="ECO:0000256" key="8">
    <source>
        <dbReference type="ARBA" id="ARBA00022490"/>
    </source>
</evidence>
<dbReference type="GO" id="GO:0005980">
    <property type="term" value="P:glycogen catabolic process"/>
    <property type="evidence" value="ECO:0007669"/>
    <property type="project" value="InterPro"/>
</dbReference>
<dbReference type="Proteomes" id="UP000001996">
    <property type="component" value="Unassembled WGS sequence"/>
</dbReference>
<dbReference type="HOGENOM" id="CLU_001517_2_0_1"/>
<dbReference type="FunFam" id="3.20.20.80:FF:000242">
    <property type="entry name" value="Glycogen debranching enzyme Gdb1, putative"/>
    <property type="match status" value="1"/>
</dbReference>
<dbReference type="OMA" id="YEEGHVH"/>
<comment type="subcellular location">
    <subcellularLocation>
        <location evidence="4">Cytoplasm</location>
    </subcellularLocation>
</comment>
<comment type="catalytic activity">
    <reaction evidence="1">
        <text>Transfers a segment of a (1-&gt;4)-alpha-D-glucan to a new position in an acceptor, which may be glucose or a (1-&gt;4)-alpha-D-glucan.</text>
        <dbReference type="EC" id="2.4.1.25"/>
    </reaction>
</comment>
<evidence type="ECO:0000259" key="20">
    <source>
        <dbReference type="Pfam" id="PF14702"/>
    </source>
</evidence>
<evidence type="ECO:0000256" key="15">
    <source>
        <dbReference type="ARBA" id="ARBA00025780"/>
    </source>
</evidence>
<dbReference type="InterPro" id="IPR032790">
    <property type="entry name" value="GDE_C"/>
</dbReference>
<dbReference type="InterPro" id="IPR008928">
    <property type="entry name" value="6-hairpin_glycosidase_sf"/>
</dbReference>
<keyword evidence="9" id="KW-0328">Glycosyltransferase</keyword>
<name>A5E4R5_LODEL</name>
<dbReference type="GO" id="GO:0005737">
    <property type="term" value="C:cytoplasm"/>
    <property type="evidence" value="ECO:0007669"/>
    <property type="project" value="UniProtKB-SubCell"/>
</dbReference>
<dbReference type="EC" id="3.2.1.33" evidence="6"/>
<evidence type="ECO:0000256" key="10">
    <source>
        <dbReference type="ARBA" id="ARBA00022679"/>
    </source>
</evidence>
<dbReference type="InterPro" id="IPR017853">
    <property type="entry name" value="GH"/>
</dbReference>
<dbReference type="SUPFAM" id="SSF48208">
    <property type="entry name" value="Six-hairpin glycosidases"/>
    <property type="match status" value="1"/>
</dbReference>
<evidence type="ECO:0000256" key="16">
    <source>
        <dbReference type="ARBA" id="ARBA00031477"/>
    </source>
</evidence>
<comment type="catalytic activity">
    <reaction evidence="2">
        <text>Hydrolysis of (1-&gt;6)-alpha-D-glucosidic branch linkages in glycogen phosphorylase limit dextrin.</text>
        <dbReference type="EC" id="3.2.1.33"/>
    </reaction>
</comment>
<dbReference type="Pfam" id="PF14702">
    <property type="entry name" value="hGDE_central"/>
    <property type="match status" value="1"/>
</dbReference>
<comment type="similarity">
    <text evidence="15">Belongs to the glycogen debranching enzyme family.</text>
</comment>
<dbReference type="FunFam" id="1.50.10.10:FF:000039">
    <property type="entry name" value="Glycogen debranching enzyme Gdb1, putative"/>
    <property type="match status" value="1"/>
</dbReference>
<dbReference type="EMBL" id="CH981529">
    <property type="protein sequence ID" value="EDK46423.1"/>
    <property type="molecule type" value="Genomic_DNA"/>
</dbReference>
<dbReference type="GeneID" id="5231418"/>
<dbReference type="GO" id="GO:0004134">
    <property type="term" value="F:4-alpha-glucanotransferase activity"/>
    <property type="evidence" value="ECO:0007669"/>
    <property type="project" value="UniProtKB-EC"/>
</dbReference>
<feature type="domain" description="Glycogen debranching enzyme glucanotransferase" evidence="19">
    <location>
        <begin position="139"/>
        <end position="562"/>
    </location>
</feature>
<dbReference type="CDD" id="cd11327">
    <property type="entry name" value="AmyAc_Glg_debranch_2"/>
    <property type="match status" value="1"/>
</dbReference>
<comment type="function">
    <text evidence="3">Multifunctional enzyme acting as 1,4-alpha-D-glucan:1,4-alpha-D-glucan 4-alpha-D-glycosyltransferase and amylo-1,6-glucosidase in glycogen degradation.</text>
</comment>
<dbReference type="VEuPathDB" id="FungiDB:LELG_04604"/>
<evidence type="ECO:0000313" key="21">
    <source>
        <dbReference type="EMBL" id="EDK46423.1"/>
    </source>
</evidence>
<evidence type="ECO:0000259" key="18">
    <source>
        <dbReference type="Pfam" id="PF14699"/>
    </source>
</evidence>
<dbReference type="GO" id="GO:0004135">
    <property type="term" value="F:amylo-alpha-1,6-glucosidase activity"/>
    <property type="evidence" value="ECO:0007669"/>
    <property type="project" value="UniProtKB-EC"/>
</dbReference>
<evidence type="ECO:0000256" key="9">
    <source>
        <dbReference type="ARBA" id="ARBA00022676"/>
    </source>
</evidence>
<evidence type="ECO:0000256" key="14">
    <source>
        <dbReference type="ARBA" id="ARBA00023295"/>
    </source>
</evidence>
<evidence type="ECO:0000313" key="22">
    <source>
        <dbReference type="Proteomes" id="UP000001996"/>
    </source>
</evidence>
<evidence type="ECO:0000256" key="3">
    <source>
        <dbReference type="ARBA" id="ARBA00003530"/>
    </source>
</evidence>
<feature type="domain" description="Eukaryotic glycogen debranching enzyme N-terminal" evidence="18">
    <location>
        <begin position="48"/>
        <end position="135"/>
    </location>
</feature>
<keyword evidence="8" id="KW-0963">Cytoplasm</keyword>
<evidence type="ECO:0000256" key="12">
    <source>
        <dbReference type="ARBA" id="ARBA00023056"/>
    </source>
</evidence>
<dbReference type="InterPro" id="IPR032792">
    <property type="entry name" value="AGL_glucanoTrfase"/>
</dbReference>
<dbReference type="eggNOG" id="KOG3625">
    <property type="taxonomic scope" value="Eukaryota"/>
</dbReference>
<dbReference type="PANTHER" id="PTHR10569:SF2">
    <property type="entry name" value="GLYCOGEN DEBRANCHING ENZYME"/>
    <property type="match status" value="1"/>
</dbReference>
<dbReference type="Pfam" id="PF06202">
    <property type="entry name" value="GDE_C"/>
    <property type="match status" value="1"/>
</dbReference>
<dbReference type="InterPro" id="IPR029436">
    <property type="entry name" value="AGL_euk_N"/>
</dbReference>
<dbReference type="InterPro" id="IPR010401">
    <property type="entry name" value="AGL/Gdb1"/>
</dbReference>
<evidence type="ECO:0000256" key="5">
    <source>
        <dbReference type="ARBA" id="ARBA00012560"/>
    </source>
</evidence>
<dbReference type="InterPro" id="IPR032788">
    <property type="entry name" value="AGL_central"/>
</dbReference>
<dbReference type="InterPro" id="IPR006421">
    <property type="entry name" value="Glycogen_debranch_met"/>
</dbReference>
<sequence length="1524" mass="173657">MTNTRLILFRLSNLGEPVNNENIKNGVLTLPADDYPQGFKSGDALFELRFQLNAASQVSRKGVFHTNVPKSFDIDFDRNKHNAYPIESSFHQDITINIPIYKPGAYNYYFTYEDENGNEKETAKFYFNVPPHLELDGKFVPFNSINVETVVSKWIGPYERWNKFFGIVKAKGYNMVHFTPLQQRGESDSPYSIYDQLKWDPKIFSDQSKATKEIHKVLNDNKLLSITDVVWNHTANNSEWLKSAPESGYTQDTAPHLNAAIELDAKLLEFSEKLEDLGLPTAIESEDDLQKIVTALKSQVHDELKLWQYYVFDRKKEVEKVLDTFKSGSDISKAQIPSSVNTNDLNQIAQYTLENASDNKQAILGRRFENELNPRSFLSILYAILGDSVEENALKAKVGEIVDEINAPFYAQYDDDVKTIDQQVADRIRFLRLADNGPRLGKITEKNPLTEPYFTRFVDANGKKQALANNGWIWGGNPLVDFASNKSKAYLRREVIVWGDCVKLRYGAKYEDSPKLWDRIIEYTKEMARVFNGFRIDNCHSTPLPVAERLLDEARKVNPDLYVIAELFSGSEEMDKIFVERLALNSLVREAMQAWSVAELSTLVHKHGGRPIGSLTWLPLSEFSYPASKEPKLDSSHGGYTEMEIPKVLTSTAPHAIFMDCTHDNETPAQKRTVEDTLPNAALVAFCSSAIGSVYGFDECYPHLLNVVDEKRQYSLDDSDNVNNGIGKVKAKLNNIRQQLAEESEDIARDHEMYIHHEGQYITIQRYNARSGKGWFLIARTKFTDHEGEQILSPSTLGGTKVKHEFSYTLKKVGEYEKNDKVLLGIPVQVEEIEAPTVEDANGDSIIKVNDSFIPGSIAVFSTEIPGVDKKLDDYVRKGAVEASVNLDLYDLNNLLYRCSPEELDASGGKEDVYDIPGYGRLVYAGLEGWQSALKEVIWSNNLGSSICDHFRQGSWAADYVVNRLDKYASSSKGLQRFQTWLRERFDAVKNVPYYLRPHYFALIIGIAYEAARFRVLRLLTPEIQVATNFVQSLALTSVQMVGTMNNTSLLPDKSVPCLAAGLPHFSNDYMRCWGRDVFISFRGLLIVPERFDDAKQHILAFAKTLKHGLIPNLLDAGRNPRYNARDAAWFFLQAIQEYVVNVPLGEEILKEKVSRRFPLDDRYIKYDDPEAFSYESSIEDIIFEILERHAKGIKYREANAGPNLDSQMKPEGFDVEVGVDWETGLVHGGQQLNCGTWMDKMGESERAHNKGIPGTPRDGAAVEIQGLLKSALRWVNELSKKGQFKHKEVTKPNGSKITLKEWEQLVQENFERKFYVPEDANEDGEYDIDSSLVNRRGIYKDLYKSGKPYEDYQLRANFPIAMCVAPELFDKHHGLVAIRNADKIIRGPVGIRTLDPLHYNYRPYYNNSVDSDDFATSKGRNYHQGPEWVWCYGYFLRAFLYFNFAEDDTYSDGHKPSNELFTLLNTRIQHHIEWIKQSPWAGLTELTNKDGELCHDSSPTQAWSSSCLLDLYYDLWNDSRYQG</sequence>
<accession>A5E4R5</accession>
<evidence type="ECO:0000256" key="6">
    <source>
        <dbReference type="ARBA" id="ARBA00012778"/>
    </source>
</evidence>
<evidence type="ECO:0000259" key="17">
    <source>
        <dbReference type="Pfam" id="PF06202"/>
    </source>
</evidence>
<gene>
    <name evidence="21" type="ORF">LELG_04604</name>
</gene>
<dbReference type="GO" id="GO:0005978">
    <property type="term" value="P:glycogen biosynthetic process"/>
    <property type="evidence" value="ECO:0007669"/>
    <property type="project" value="UniProtKB-KW"/>
</dbReference>
<keyword evidence="11" id="KW-0378">Hydrolase</keyword>
<evidence type="ECO:0000256" key="4">
    <source>
        <dbReference type="ARBA" id="ARBA00004496"/>
    </source>
</evidence>
<dbReference type="NCBIfam" id="TIGR01531">
    <property type="entry name" value="glyc_debranch"/>
    <property type="match status" value="1"/>
</dbReference>
<evidence type="ECO:0000259" key="19">
    <source>
        <dbReference type="Pfam" id="PF14701"/>
    </source>
</evidence>
<proteinExistence type="inferred from homology"/>
<dbReference type="PANTHER" id="PTHR10569">
    <property type="entry name" value="GLYCOGEN DEBRANCHING ENZYME"/>
    <property type="match status" value="1"/>
</dbReference>
<evidence type="ECO:0000256" key="1">
    <source>
        <dbReference type="ARBA" id="ARBA00000439"/>
    </source>
</evidence>
<keyword evidence="22" id="KW-1185">Reference proteome</keyword>
<keyword evidence="13" id="KW-0511">Multifunctional enzyme</keyword>
<feature type="domain" description="Glycogen debranching enzyme central" evidence="20">
    <location>
        <begin position="725"/>
        <end position="965"/>
    </location>
</feature>
<dbReference type="Pfam" id="PF14699">
    <property type="entry name" value="hGDE_N"/>
    <property type="match status" value="1"/>
</dbReference>
<dbReference type="EC" id="2.4.1.25" evidence="5"/>
<evidence type="ECO:0000256" key="7">
    <source>
        <dbReference type="ARBA" id="ARBA00020723"/>
    </source>
</evidence>
<evidence type="ECO:0000256" key="13">
    <source>
        <dbReference type="ARBA" id="ARBA00023268"/>
    </source>
</evidence>
<keyword evidence="14" id="KW-0326">Glycosidase</keyword>
<dbReference type="STRING" id="379508.A5E4R5"/>
<evidence type="ECO:0000256" key="11">
    <source>
        <dbReference type="ARBA" id="ARBA00022801"/>
    </source>
</evidence>
<evidence type="ECO:0000256" key="2">
    <source>
        <dbReference type="ARBA" id="ARBA00000927"/>
    </source>
</evidence>
<dbReference type="InParanoid" id="A5E4R5"/>
<reference evidence="21 22" key="1">
    <citation type="journal article" date="2009" name="Nature">
        <title>Evolution of pathogenicity and sexual reproduction in eight Candida genomes.</title>
        <authorList>
            <person name="Butler G."/>
            <person name="Rasmussen M.D."/>
            <person name="Lin M.F."/>
            <person name="Santos M.A."/>
            <person name="Sakthikumar S."/>
            <person name="Munro C.A."/>
            <person name="Rheinbay E."/>
            <person name="Grabherr M."/>
            <person name="Forche A."/>
            <person name="Reedy J.L."/>
            <person name="Agrafioti I."/>
            <person name="Arnaud M.B."/>
            <person name="Bates S."/>
            <person name="Brown A.J."/>
            <person name="Brunke S."/>
            <person name="Costanzo M.C."/>
            <person name="Fitzpatrick D.A."/>
            <person name="de Groot P.W."/>
            <person name="Harris D."/>
            <person name="Hoyer L.L."/>
            <person name="Hube B."/>
            <person name="Klis F.M."/>
            <person name="Kodira C."/>
            <person name="Lennard N."/>
            <person name="Logue M.E."/>
            <person name="Martin R."/>
            <person name="Neiman A.M."/>
            <person name="Nikolaou E."/>
            <person name="Quail M.A."/>
            <person name="Quinn J."/>
            <person name="Santos M.C."/>
            <person name="Schmitzberger F.F."/>
            <person name="Sherlock G."/>
            <person name="Shah P."/>
            <person name="Silverstein K.A."/>
            <person name="Skrzypek M.S."/>
            <person name="Soll D."/>
            <person name="Staggs R."/>
            <person name="Stansfield I."/>
            <person name="Stumpf M.P."/>
            <person name="Sudbery P.E."/>
            <person name="Srikantha T."/>
            <person name="Zeng Q."/>
            <person name="Berman J."/>
            <person name="Berriman M."/>
            <person name="Heitman J."/>
            <person name="Gow N.A."/>
            <person name="Lorenz M.C."/>
            <person name="Birren B.W."/>
            <person name="Kellis M."/>
            <person name="Cuomo C.A."/>
        </authorList>
    </citation>
    <scope>NUCLEOTIDE SEQUENCE [LARGE SCALE GENOMIC DNA]</scope>
    <source>
        <strain evidence="22">ATCC 11503 / BCRC 21390 / CBS 2605 / JCM 1781 / NBRC 1676 / NRRL YB-4239</strain>
    </source>
</reference>
<keyword evidence="12" id="KW-0320">Glycogen biosynthesis</keyword>
<protein>
    <recommendedName>
        <fullName evidence="7">Glycogen debranching enzyme</fullName>
        <ecNumber evidence="5">2.4.1.25</ecNumber>
        <ecNumber evidence="6">3.2.1.33</ecNumber>
    </recommendedName>
    <alternativeName>
        <fullName evidence="16">Glycogen debrancher</fullName>
    </alternativeName>
</protein>
<keyword evidence="10" id="KW-0808">Transferase</keyword>
<dbReference type="SUPFAM" id="SSF51445">
    <property type="entry name" value="(Trans)glycosidases"/>
    <property type="match status" value="1"/>
</dbReference>
<feature type="domain" description="Glycogen debranching enzyme C-terminal" evidence="17">
    <location>
        <begin position="1037"/>
        <end position="1510"/>
    </location>
</feature>
<dbReference type="Gene3D" id="3.20.20.80">
    <property type="entry name" value="Glycosidases"/>
    <property type="match status" value="2"/>
</dbReference>
<dbReference type="OrthoDB" id="10248904at2759"/>